<dbReference type="InterPro" id="IPR004629">
    <property type="entry name" value="WecG_TagA_CpsF"/>
</dbReference>
<dbReference type="Proteomes" id="UP000629098">
    <property type="component" value="Unassembled WGS sequence"/>
</dbReference>
<dbReference type="Pfam" id="PF03808">
    <property type="entry name" value="Glyco_tran_WecG"/>
    <property type="match status" value="1"/>
</dbReference>
<dbReference type="NCBIfam" id="TIGR00696">
    <property type="entry name" value="wecG_tagA_cpsF"/>
    <property type="match status" value="1"/>
</dbReference>
<dbReference type="PANTHER" id="PTHR34136:SF1">
    <property type="entry name" value="UDP-N-ACETYL-D-MANNOSAMINURONIC ACID TRANSFERASE"/>
    <property type="match status" value="1"/>
</dbReference>
<organism evidence="3 4">
    <name type="scientific">Iningainema tapete BLCC-T55</name>
    <dbReference type="NCBI Taxonomy" id="2748662"/>
    <lineage>
        <taxon>Bacteria</taxon>
        <taxon>Bacillati</taxon>
        <taxon>Cyanobacteriota</taxon>
        <taxon>Cyanophyceae</taxon>
        <taxon>Nostocales</taxon>
        <taxon>Scytonemataceae</taxon>
        <taxon>Iningainema tapete</taxon>
    </lineage>
</organism>
<sequence>MQVRYSKVDASNSNRGKKLTRIPNLHQVQKLPNLDVYLLERRITCMTVPAIVEAIYKASIEGRKITVANYNVHSFNLSMQLPWYYQFLQSAEITHCDSVGMLKAISWMGLKLPRDYQSSYTMLMPKVLEKCNEQRLSVFLLGAKPNCLETALNRLREEYPRVNFFGYHGYFDKEDTQQNEAVIEKINQAKPHVLIVGMGMPVQENWIRRYGDHLHVNAIMLGGAIIDRLAGVVPDCPRFVSHMGLEWLYRLYREPKRLAARYLLGNPAFVLHIALAKFYASPLRVQAMQSIDSNRLEADANKNKHLNSTNQNQESLANIYTRVKQIADYFVEANLLTKTQVETALSEQKLTGMLLGEVLERKGAIQQQTIDKIVKNMSADVANN</sequence>
<evidence type="ECO:0000313" key="4">
    <source>
        <dbReference type="Proteomes" id="UP000629098"/>
    </source>
</evidence>
<comment type="caution">
    <text evidence="3">The sequence shown here is derived from an EMBL/GenBank/DDBJ whole genome shotgun (WGS) entry which is preliminary data.</text>
</comment>
<dbReference type="GO" id="GO:0016758">
    <property type="term" value="F:hexosyltransferase activity"/>
    <property type="evidence" value="ECO:0007669"/>
    <property type="project" value="TreeGrafter"/>
</dbReference>
<accession>A0A8J7C7R4</accession>
<dbReference type="CDD" id="cd06533">
    <property type="entry name" value="Glyco_transf_WecG_TagA"/>
    <property type="match status" value="1"/>
</dbReference>
<evidence type="ECO:0000256" key="1">
    <source>
        <dbReference type="ARBA" id="ARBA00022676"/>
    </source>
</evidence>
<gene>
    <name evidence="3" type="ORF">ICL16_29260</name>
</gene>
<evidence type="ECO:0000256" key="2">
    <source>
        <dbReference type="ARBA" id="ARBA00022679"/>
    </source>
</evidence>
<keyword evidence="2" id="KW-0808">Transferase</keyword>
<evidence type="ECO:0000313" key="3">
    <source>
        <dbReference type="EMBL" id="MBD2776039.1"/>
    </source>
</evidence>
<dbReference type="InterPro" id="IPR037257">
    <property type="entry name" value="T2SS_E_N_sf"/>
</dbReference>
<keyword evidence="1" id="KW-0328">Glycosyltransferase</keyword>
<dbReference type="PANTHER" id="PTHR34136">
    <property type="match status" value="1"/>
</dbReference>
<protein>
    <submittedName>
        <fullName evidence="3">WecB/TagA/CpsF family glycosyltransferase</fullName>
    </submittedName>
</protein>
<name>A0A8J7C7R4_9CYAN</name>
<reference evidence="3" key="1">
    <citation type="submission" date="2020-09" db="EMBL/GenBank/DDBJ databases">
        <title>Iningainema tapete sp. nov. (Scytonemataceae, Cyanobacteria) from greenhouses in central Florida (USA) produces two types of nodularin with biosynthetic potential for microcystin-LR and anabaenopeptins.</title>
        <authorList>
            <person name="Berthold D.E."/>
            <person name="Lefler F.W."/>
            <person name="Huang I.-S."/>
            <person name="Abdulla H."/>
            <person name="Zimba P.V."/>
            <person name="Laughinghouse H.D. IV."/>
        </authorList>
    </citation>
    <scope>NUCLEOTIDE SEQUENCE</scope>
    <source>
        <strain evidence="3">BLCCT55</strain>
    </source>
</reference>
<keyword evidence="4" id="KW-1185">Reference proteome</keyword>
<dbReference type="SUPFAM" id="SSF160246">
    <property type="entry name" value="EspE N-terminal domain-like"/>
    <property type="match status" value="1"/>
</dbReference>
<dbReference type="EMBL" id="JACXAE010000086">
    <property type="protein sequence ID" value="MBD2776039.1"/>
    <property type="molecule type" value="Genomic_DNA"/>
</dbReference>
<dbReference type="AlphaFoldDB" id="A0A8J7C7R4"/>
<proteinExistence type="predicted"/>